<evidence type="ECO:0000256" key="2">
    <source>
        <dbReference type="ARBA" id="ARBA00023125"/>
    </source>
</evidence>
<keyword evidence="3" id="KW-0539">Nucleus</keyword>
<proteinExistence type="predicted"/>
<dbReference type="GeneID" id="106466047"/>
<comment type="subcellular location">
    <subcellularLocation>
        <location evidence="1">Nucleus</location>
    </subcellularLocation>
</comment>
<evidence type="ECO:0000313" key="4">
    <source>
        <dbReference type="Proteomes" id="UP000694941"/>
    </source>
</evidence>
<keyword evidence="4" id="KW-1185">Reference proteome</keyword>
<dbReference type="PANTHER" id="PTHR45781:SF1">
    <property type="entry name" value="HMG BOX DOMAIN-CONTAINING PROTEIN"/>
    <property type="match status" value="1"/>
</dbReference>
<evidence type="ECO:0000256" key="3">
    <source>
        <dbReference type="ARBA" id="ARBA00023242"/>
    </source>
</evidence>
<accession>A0ABM1T1F2</accession>
<dbReference type="InterPro" id="IPR051365">
    <property type="entry name" value="TOX_HMG-box_domain"/>
</dbReference>
<evidence type="ECO:0000256" key="1">
    <source>
        <dbReference type="ARBA" id="ARBA00004123"/>
    </source>
</evidence>
<dbReference type="PANTHER" id="PTHR45781">
    <property type="entry name" value="AGAP000281-PA"/>
    <property type="match status" value="1"/>
</dbReference>
<dbReference type="Proteomes" id="UP000694941">
    <property type="component" value="Unplaced"/>
</dbReference>
<organism evidence="4 5">
    <name type="scientific">Limulus polyphemus</name>
    <name type="common">Atlantic horseshoe crab</name>
    <dbReference type="NCBI Taxonomy" id="6850"/>
    <lineage>
        <taxon>Eukaryota</taxon>
        <taxon>Metazoa</taxon>
        <taxon>Ecdysozoa</taxon>
        <taxon>Arthropoda</taxon>
        <taxon>Chelicerata</taxon>
        <taxon>Merostomata</taxon>
        <taxon>Xiphosura</taxon>
        <taxon>Limulidae</taxon>
        <taxon>Limulus</taxon>
    </lineage>
</organism>
<name>A0ABM1T1F2_LIMPO</name>
<reference evidence="5" key="1">
    <citation type="submission" date="2025-08" db="UniProtKB">
        <authorList>
            <consortium name="RefSeq"/>
        </authorList>
    </citation>
    <scope>IDENTIFICATION</scope>
    <source>
        <tissue evidence="5">Muscle</tissue>
    </source>
</reference>
<evidence type="ECO:0000313" key="5">
    <source>
        <dbReference type="RefSeq" id="XP_022249708.1"/>
    </source>
</evidence>
<dbReference type="RefSeq" id="XP_022249708.1">
    <property type="nucleotide sequence ID" value="XM_022394000.1"/>
</dbReference>
<keyword evidence="2" id="KW-0238">DNA-binding</keyword>
<sequence length="182" mass="20392">MQKKSPLLTSLMEGSSASVVMTQSQAPLVASQVWTLGPQQQVIQGAPPILQQQGQLLQINNHQMAPVTTSFNQTVQRTHMVNNQTMSVSQVMGQQQQIQQTCLRSGCSNPAIESPDWDKEYCSNECVVSHCSLGGIKAGFKQFYPSQIEKNQLKNKLGQYGSSYIHKRTDWRNIWLEESAYM</sequence>
<protein>
    <submittedName>
        <fullName evidence="5">TOX high mobility group box family member 4-A-like isoform X1</fullName>
    </submittedName>
</protein>
<gene>
    <name evidence="5" type="primary">LOC106466047</name>
</gene>